<dbReference type="eggNOG" id="COG1249">
    <property type="taxonomic scope" value="Bacteria"/>
</dbReference>
<dbReference type="GO" id="GO:0006749">
    <property type="term" value="P:glutathione metabolic process"/>
    <property type="evidence" value="ECO:0007669"/>
    <property type="project" value="TreeGrafter"/>
</dbReference>
<evidence type="ECO:0000256" key="6">
    <source>
        <dbReference type="ARBA" id="ARBA00023284"/>
    </source>
</evidence>
<sequence>MAIESTFDLIVLGAGSGGLAAAKRAARHGAKVAIVEGDRVGGTCVIRGCVPKKLLVYGAQARHQLNDAPAYGLTLGSVESSVAELFRRVRAEVDRLNHLHLGFLEKAGVARIDGWGRFLSDQCIGIATERGGPIQRELSAAHYLVAVGGRPVRPDIPGIEHTWISDDMFNLEQLPKEVVVVGAGFIACEFACILRGLGVEVTQVVRGSGLLRGFDRELADAVLEGLREQGIHVLLERTVSAVSGQPGDLTVQMSDGLALPCGGVLMATGRRPWLEGLGLDAAGVAVEQGRINVDADSRTSVAHIYAVGDVTDRVNLTPVAIDEGRAFADSTFGTRPRQVNHDLLASAVFSDPELATVGLSEEAAIDRHGVDGVVIHRARFRSMSRALPATGPRCLLKLVVETSTDRVIGCHMVGEHAAEIIQMAAIAVGMGATKADFDRTMALHPSVSEEFVTMG</sequence>
<evidence type="ECO:0000256" key="4">
    <source>
        <dbReference type="ARBA" id="ARBA00023002"/>
    </source>
</evidence>
<comment type="similarity">
    <text evidence="1 10">Belongs to the class-I pyridine nucleotide-disulfide oxidoreductase family.</text>
</comment>
<dbReference type="InterPro" id="IPR046952">
    <property type="entry name" value="GSHR/TRXR-like"/>
</dbReference>
<feature type="binding site" evidence="8">
    <location>
        <position position="53"/>
    </location>
    <ligand>
        <name>FAD</name>
        <dbReference type="ChEBI" id="CHEBI:57692"/>
    </ligand>
</feature>
<dbReference type="EC" id="1.8.1.7" evidence="13"/>
<evidence type="ECO:0000259" key="12">
    <source>
        <dbReference type="Pfam" id="PF07992"/>
    </source>
</evidence>
<evidence type="ECO:0000256" key="3">
    <source>
        <dbReference type="ARBA" id="ARBA00022827"/>
    </source>
</evidence>
<reference evidence="13 14" key="1">
    <citation type="journal article" date="2003" name="Nature">
        <title>The genome of a motile marine Synechococcus.</title>
        <authorList>
            <person name="Palenik B."/>
            <person name="Brahamsha B."/>
            <person name="Larimer F."/>
            <person name="Land M."/>
            <person name="Hauser L."/>
            <person name="Chain P."/>
            <person name="Lamerdin J."/>
            <person name="Regala W."/>
            <person name="Allen E.A."/>
            <person name="McCarren J."/>
            <person name="Paulsen I."/>
            <person name="Dufresne A."/>
            <person name="Partensky F."/>
            <person name="Webb E."/>
            <person name="Waterbury J."/>
        </authorList>
    </citation>
    <scope>NUCLEOTIDE SEQUENCE [LARGE SCALE GENOMIC DNA]</scope>
    <source>
        <strain evidence="13 14">WH8102</strain>
    </source>
</reference>
<evidence type="ECO:0000259" key="11">
    <source>
        <dbReference type="Pfam" id="PF02852"/>
    </source>
</evidence>
<organism evidence="13 14">
    <name type="scientific">Parasynechococcus marenigrum (strain WH8102)</name>
    <dbReference type="NCBI Taxonomy" id="84588"/>
    <lineage>
        <taxon>Bacteria</taxon>
        <taxon>Bacillati</taxon>
        <taxon>Cyanobacteriota</taxon>
        <taxon>Cyanophyceae</taxon>
        <taxon>Synechococcales</taxon>
        <taxon>Prochlorococcaceae</taxon>
        <taxon>Parasynechococcus</taxon>
        <taxon>Parasynechococcus marenigrum</taxon>
    </lineage>
</organism>
<gene>
    <name evidence="13" type="primary">gshR</name>
    <name evidence="13" type="ordered locus">SYNW1533</name>
</gene>
<feature type="active site" description="Proton acceptor" evidence="7">
    <location>
        <position position="444"/>
    </location>
</feature>
<dbReference type="PRINTS" id="PR00368">
    <property type="entry name" value="FADPNR"/>
</dbReference>
<keyword evidence="8" id="KW-0520">NAD</keyword>
<comment type="cofactor">
    <cofactor evidence="8">
        <name>FAD</name>
        <dbReference type="ChEBI" id="CHEBI:57692"/>
    </cofactor>
    <text evidence="8">Binds 1 FAD per subunit.</text>
</comment>
<accession>Q7U608</accession>
<evidence type="ECO:0000256" key="2">
    <source>
        <dbReference type="ARBA" id="ARBA00022630"/>
    </source>
</evidence>
<evidence type="ECO:0000313" key="13">
    <source>
        <dbReference type="EMBL" id="CAE08048.1"/>
    </source>
</evidence>
<evidence type="ECO:0000256" key="7">
    <source>
        <dbReference type="PIRSR" id="PIRSR000350-2"/>
    </source>
</evidence>
<feature type="disulfide bond" description="Redox-active" evidence="9">
    <location>
        <begin position="44"/>
        <end position="49"/>
    </location>
</feature>
<dbReference type="SUPFAM" id="SSF55424">
    <property type="entry name" value="FAD/NAD-linked reductases, dimerisation (C-terminal) domain"/>
    <property type="match status" value="1"/>
</dbReference>
<dbReference type="GO" id="GO:0034599">
    <property type="term" value="P:cellular response to oxidative stress"/>
    <property type="evidence" value="ECO:0007669"/>
    <property type="project" value="TreeGrafter"/>
</dbReference>
<dbReference type="HOGENOM" id="CLU_016755_2_0_3"/>
<dbReference type="PRINTS" id="PR00411">
    <property type="entry name" value="PNDRDTASEI"/>
</dbReference>
<dbReference type="InterPro" id="IPR001100">
    <property type="entry name" value="Pyr_nuc-diS_OxRdtase"/>
</dbReference>
<dbReference type="Proteomes" id="UP000001422">
    <property type="component" value="Chromosome"/>
</dbReference>
<name>Q7U608_PARMW</name>
<dbReference type="PANTHER" id="PTHR42737:SF2">
    <property type="entry name" value="GLUTATHIONE REDUCTASE"/>
    <property type="match status" value="1"/>
</dbReference>
<evidence type="ECO:0000256" key="5">
    <source>
        <dbReference type="ARBA" id="ARBA00023157"/>
    </source>
</evidence>
<keyword evidence="14" id="KW-1185">Reference proteome</keyword>
<keyword evidence="5" id="KW-1015">Disulfide bond</keyword>
<dbReference type="GO" id="GO:0004362">
    <property type="term" value="F:glutathione-disulfide reductase (NADPH) activity"/>
    <property type="evidence" value="ECO:0007669"/>
    <property type="project" value="UniProtKB-EC"/>
</dbReference>
<dbReference type="Gene3D" id="3.50.50.60">
    <property type="entry name" value="FAD/NAD(P)-binding domain"/>
    <property type="match status" value="2"/>
</dbReference>
<feature type="binding site" evidence="8">
    <location>
        <position position="269"/>
    </location>
    <ligand>
        <name>NAD(+)</name>
        <dbReference type="ChEBI" id="CHEBI:57540"/>
    </ligand>
</feature>
<dbReference type="GO" id="GO:0050660">
    <property type="term" value="F:flavin adenine dinucleotide binding"/>
    <property type="evidence" value="ECO:0007669"/>
    <property type="project" value="InterPro"/>
</dbReference>
<dbReference type="PIRSF" id="PIRSF000350">
    <property type="entry name" value="Mercury_reductase_MerA"/>
    <property type="match status" value="1"/>
</dbReference>
<dbReference type="InterPro" id="IPR016156">
    <property type="entry name" value="FAD/NAD-linked_Rdtase_dimer_sf"/>
</dbReference>
<evidence type="ECO:0000256" key="9">
    <source>
        <dbReference type="PIRSR" id="PIRSR000350-4"/>
    </source>
</evidence>
<evidence type="ECO:0000313" key="14">
    <source>
        <dbReference type="Proteomes" id="UP000001422"/>
    </source>
</evidence>
<feature type="binding site" evidence="8">
    <location>
        <begin position="182"/>
        <end position="189"/>
    </location>
    <ligand>
        <name>NAD(+)</name>
        <dbReference type="ChEBI" id="CHEBI:57540"/>
    </ligand>
</feature>
<dbReference type="Gene3D" id="3.30.390.30">
    <property type="match status" value="1"/>
</dbReference>
<feature type="domain" description="FAD/NAD(P)-binding" evidence="12">
    <location>
        <begin position="7"/>
        <end position="324"/>
    </location>
</feature>
<proteinExistence type="inferred from homology"/>
<dbReference type="InterPro" id="IPR004099">
    <property type="entry name" value="Pyr_nucl-diS_OxRdtase_dimer"/>
</dbReference>
<dbReference type="Pfam" id="PF07992">
    <property type="entry name" value="Pyr_redox_2"/>
    <property type="match status" value="1"/>
</dbReference>
<keyword evidence="8" id="KW-0547">Nucleotide-binding</keyword>
<evidence type="ECO:0000256" key="8">
    <source>
        <dbReference type="PIRSR" id="PIRSR000350-3"/>
    </source>
</evidence>
<keyword evidence="2 10" id="KW-0285">Flavoprotein</keyword>
<dbReference type="GO" id="GO:0005829">
    <property type="term" value="C:cytosol"/>
    <property type="evidence" value="ECO:0007669"/>
    <property type="project" value="TreeGrafter"/>
</dbReference>
<dbReference type="InterPro" id="IPR036188">
    <property type="entry name" value="FAD/NAD-bd_sf"/>
</dbReference>
<feature type="binding site" evidence="8">
    <location>
        <position position="116"/>
    </location>
    <ligand>
        <name>FAD</name>
        <dbReference type="ChEBI" id="CHEBI:57692"/>
    </ligand>
</feature>
<dbReference type="GO" id="GO:0045454">
    <property type="term" value="P:cell redox homeostasis"/>
    <property type="evidence" value="ECO:0007669"/>
    <property type="project" value="InterPro"/>
</dbReference>
<feature type="binding site" evidence="8">
    <location>
        <position position="309"/>
    </location>
    <ligand>
        <name>FAD</name>
        <dbReference type="ChEBI" id="CHEBI:57692"/>
    </ligand>
</feature>
<dbReference type="STRING" id="84588.SYNW1533"/>
<dbReference type="EMBL" id="BX569693">
    <property type="protein sequence ID" value="CAE08048.1"/>
    <property type="molecule type" value="Genomic_DNA"/>
</dbReference>
<dbReference type="AlphaFoldDB" id="Q7U608"/>
<evidence type="ECO:0000256" key="10">
    <source>
        <dbReference type="RuleBase" id="RU003691"/>
    </source>
</evidence>
<keyword evidence="3 8" id="KW-0274">FAD</keyword>
<protein>
    <submittedName>
        <fullName evidence="13">Probable glutathione reductase (NADPH)</fullName>
        <ecNumber evidence="13">1.8.1.7</ecNumber>
    </submittedName>
</protein>
<dbReference type="NCBIfam" id="NF004776">
    <property type="entry name" value="PRK06116.1"/>
    <property type="match status" value="1"/>
</dbReference>
<feature type="domain" description="Pyridine nucleotide-disulphide oxidoreductase dimerisation" evidence="11">
    <location>
        <begin position="345"/>
        <end position="454"/>
    </location>
</feature>
<dbReference type="KEGG" id="syw:SYNW1533"/>
<dbReference type="InterPro" id="IPR023753">
    <property type="entry name" value="FAD/NAD-binding_dom"/>
</dbReference>
<dbReference type="PROSITE" id="PS00076">
    <property type="entry name" value="PYRIDINE_REDOX_1"/>
    <property type="match status" value="1"/>
</dbReference>
<keyword evidence="6 10" id="KW-0676">Redox-active center</keyword>
<dbReference type="PANTHER" id="PTHR42737">
    <property type="entry name" value="GLUTATHIONE REDUCTASE"/>
    <property type="match status" value="1"/>
</dbReference>
<dbReference type="InterPro" id="IPR012999">
    <property type="entry name" value="Pyr_OxRdtase_I_AS"/>
</dbReference>
<evidence type="ECO:0000256" key="1">
    <source>
        <dbReference type="ARBA" id="ARBA00007532"/>
    </source>
</evidence>
<dbReference type="SUPFAM" id="SSF51905">
    <property type="entry name" value="FAD/NAD(P)-binding domain"/>
    <property type="match status" value="1"/>
</dbReference>
<keyword evidence="4 10" id="KW-0560">Oxidoreductase</keyword>
<dbReference type="Pfam" id="PF02852">
    <property type="entry name" value="Pyr_redox_dim"/>
    <property type="match status" value="1"/>
</dbReference>